<evidence type="ECO:0000313" key="7">
    <source>
        <dbReference type="EMBL" id="JAT58497.1"/>
    </source>
</evidence>
<dbReference type="GO" id="GO:0016925">
    <property type="term" value="P:protein sumoylation"/>
    <property type="evidence" value="ECO:0007669"/>
    <property type="project" value="UniProtKB-ARBA"/>
</dbReference>
<feature type="region of interest" description="Disordered" evidence="5">
    <location>
        <begin position="1"/>
        <end position="51"/>
    </location>
</feature>
<feature type="region of interest" description="Disordered" evidence="5">
    <location>
        <begin position="752"/>
        <end position="796"/>
    </location>
</feature>
<protein>
    <submittedName>
        <fullName evidence="7">E3 SUMO-protein ligase pli1</fullName>
    </submittedName>
</protein>
<name>A0A1D1YV06_9ARAE</name>
<dbReference type="GO" id="GO:0016874">
    <property type="term" value="F:ligase activity"/>
    <property type="evidence" value="ECO:0007669"/>
    <property type="project" value="UniProtKB-KW"/>
</dbReference>
<dbReference type="GO" id="GO:0000785">
    <property type="term" value="C:chromatin"/>
    <property type="evidence" value="ECO:0007669"/>
    <property type="project" value="TreeGrafter"/>
</dbReference>
<dbReference type="PANTHER" id="PTHR10782:SF4">
    <property type="entry name" value="TONALLI, ISOFORM E"/>
    <property type="match status" value="1"/>
</dbReference>
<evidence type="ECO:0000256" key="1">
    <source>
        <dbReference type="ARBA" id="ARBA00022723"/>
    </source>
</evidence>
<feature type="non-terminal residue" evidence="7">
    <location>
        <position position="1"/>
    </location>
</feature>
<feature type="domain" description="SP-RING-type" evidence="6">
    <location>
        <begin position="347"/>
        <end position="428"/>
    </location>
</feature>
<feature type="compositionally biased region" description="Basic and acidic residues" evidence="5">
    <location>
        <begin position="1"/>
        <end position="13"/>
    </location>
</feature>
<evidence type="ECO:0000256" key="3">
    <source>
        <dbReference type="ARBA" id="ARBA00022833"/>
    </source>
</evidence>
<evidence type="ECO:0000256" key="5">
    <source>
        <dbReference type="SAM" id="MobiDB-lite"/>
    </source>
</evidence>
<evidence type="ECO:0000259" key="6">
    <source>
        <dbReference type="PROSITE" id="PS51044"/>
    </source>
</evidence>
<gene>
    <name evidence="7" type="primary">pli1_0</name>
    <name evidence="7" type="ORF">g.96581</name>
</gene>
<reference evidence="7" key="1">
    <citation type="submission" date="2015-07" db="EMBL/GenBank/DDBJ databases">
        <title>Transcriptome Assembly of Anthurium amnicola.</title>
        <authorList>
            <person name="Suzuki J."/>
        </authorList>
    </citation>
    <scope>NUCLEOTIDE SEQUENCE</scope>
</reference>
<dbReference type="Pfam" id="PF02891">
    <property type="entry name" value="zf-MIZ"/>
    <property type="match status" value="1"/>
</dbReference>
<keyword evidence="2 4" id="KW-0863">Zinc-finger</keyword>
<dbReference type="Gene3D" id="3.30.40.10">
    <property type="entry name" value="Zinc/RING finger domain, C3HC4 (zinc finger)"/>
    <property type="match status" value="1"/>
</dbReference>
<dbReference type="AlphaFoldDB" id="A0A1D1YV06"/>
<proteinExistence type="predicted"/>
<sequence>REREREAKMEGEGGRSLGMASAVRPACPPAATGALGPSPATDSSPKDAVAAPQVVSAPVAPGPAAARNKGLTLREVNAARIRFVVGRIVSFLKNGSRSDPCILLQPCYTLARGIDFSVTAGEVYTYAHDLPPLIKQVYKLRNEASLQPAIMVLLISVKNACRNGWFQDAERKELLSMANEVSSNFCFGSFTSERSKTLSVISLLMPRFYPRMKLGSLFVSFEAKPGYDILVADFNIPRNIPLQEKIRLFVAQTDNMATSSCLISPPHVNFLVNGRGVERRTSGSADVGPQFPTDITKMLKYGTNLIQAIGFFGGNYVIAVALTSTISSSGVPILQDYEQPVVTTIAQDAEIIEGPSKISLNCPISFRRIKTPVKGHHCKHHQCFDYENFMAMNSRKPSWRCPHCNQPVSCVDIRMDQNMVKILAETREDVAHVVISADGSWKVVEHHDTGDKLQSGMLTGGTDDSIRYEANTPSHSVSDVVDLTMEEYAQADEAASPRQMELWNNLLNQSGNSNMCDTEERKPFQDTVHAFSQSESISAAQPVNFTSETIQGTHNQVWDDIWSSISMATPTSVATGHVSRPFIQTVGTGLPASLDPVITDAVSPALYREDAETLLPSTSSIQSSAQVQQFMDNLQLQQTYLGIANETERQPIPRHVTRTPIAIQALPAQTPIPSYHQRPWRNAPNLSSVPSSISVQSPSMLVNPDEICAANTGTGRGHVSERRQVSRVPSIVLSSAQIPSVIQQVMGLPAQNSVSTRPLPNQQRGVGSFSMQPHTGGPSSQQQYHNLRPQQTSQAANVMHQPSRFFSVPIQHATQGAVNMVAGSYVNQNPVVNTQQSAQSASARNQVTLVSRMPMSFPTTGESFRLPGGDQVLNVGEGTPEALRSNGVSAVPAEQNWRPTGRMRGSLSGSAYSAALSHYMLQPRPVASSTLGSAAQTRAVSSEYFPLPIVNNVSAGESLNEQPSVRNEDSGGPLQV</sequence>
<dbReference type="InterPro" id="IPR013083">
    <property type="entry name" value="Znf_RING/FYVE/PHD"/>
</dbReference>
<dbReference type="PROSITE" id="PS51044">
    <property type="entry name" value="ZF_SP_RING"/>
    <property type="match status" value="1"/>
</dbReference>
<dbReference type="EMBL" id="GDJX01009439">
    <property type="protein sequence ID" value="JAT58497.1"/>
    <property type="molecule type" value="Transcribed_RNA"/>
</dbReference>
<keyword evidence="3" id="KW-0862">Zinc</keyword>
<dbReference type="GO" id="GO:0061665">
    <property type="term" value="F:SUMO ligase activity"/>
    <property type="evidence" value="ECO:0007669"/>
    <property type="project" value="TreeGrafter"/>
</dbReference>
<keyword evidence="1" id="KW-0479">Metal-binding</keyword>
<dbReference type="GO" id="GO:0008270">
    <property type="term" value="F:zinc ion binding"/>
    <property type="evidence" value="ECO:0007669"/>
    <property type="project" value="UniProtKB-KW"/>
</dbReference>
<evidence type="ECO:0000256" key="2">
    <source>
        <dbReference type="ARBA" id="ARBA00022771"/>
    </source>
</evidence>
<dbReference type="CDD" id="cd16650">
    <property type="entry name" value="SP-RING_PIAS-like"/>
    <property type="match status" value="1"/>
</dbReference>
<dbReference type="InterPro" id="IPR004181">
    <property type="entry name" value="Znf_MIZ"/>
</dbReference>
<evidence type="ECO:0000256" key="4">
    <source>
        <dbReference type="PROSITE-ProRule" id="PRU00452"/>
    </source>
</evidence>
<organism evidence="7">
    <name type="scientific">Anthurium amnicola</name>
    <dbReference type="NCBI Taxonomy" id="1678845"/>
    <lineage>
        <taxon>Eukaryota</taxon>
        <taxon>Viridiplantae</taxon>
        <taxon>Streptophyta</taxon>
        <taxon>Embryophyta</taxon>
        <taxon>Tracheophyta</taxon>
        <taxon>Spermatophyta</taxon>
        <taxon>Magnoliopsida</taxon>
        <taxon>Liliopsida</taxon>
        <taxon>Araceae</taxon>
        <taxon>Pothoideae</taxon>
        <taxon>Potheae</taxon>
        <taxon>Anthurium</taxon>
    </lineage>
</organism>
<accession>A0A1D1YV06</accession>
<keyword evidence="7" id="KW-0436">Ligase</keyword>
<dbReference type="PANTHER" id="PTHR10782">
    <property type="entry name" value="ZINC FINGER MIZ DOMAIN-CONTAINING PROTEIN"/>
    <property type="match status" value="1"/>
</dbReference>